<sequence>MQHHVVQYDGSDNGDDDAGFPVSYAVIHLSQGGGTFQTGGPVISRVSRVKTATVTITAAESTQTASLTTISSSPTTDTATVTASSMLSATPSSATITLVTSSTQITSLPTSTDSAPAAAHVSVPVNTLIAIIAGTVGGLLLFVIMVAVIHAFVRRRRIVHDETHSPIGADPILEKGGSSSGQQQQHENSGNVGNSRISQPSHFAHPELGMSQQHQTANYMPAGDIRSWPTSHNMYPNQVIAELPAGPHFGQLQHG</sequence>
<keyword evidence="9" id="KW-1133">Transmembrane helix</keyword>
<evidence type="ECO:0000256" key="6">
    <source>
        <dbReference type="ARBA" id="ARBA00022840"/>
    </source>
</evidence>
<dbReference type="InterPro" id="IPR044912">
    <property type="entry name" value="Egfr_JX_dom"/>
</dbReference>
<keyword evidence="9" id="KW-0812">Transmembrane</keyword>
<keyword evidence="5" id="KW-0418">Kinase</keyword>
<reference evidence="11 12" key="1">
    <citation type="journal article" date="2019" name="PLoS ONE">
        <title>Comparative genome analysis indicates high evolutionary potential of pathogenicity genes in Colletotrichum tanaceti.</title>
        <authorList>
            <person name="Lelwala R.V."/>
            <person name="Korhonen P.K."/>
            <person name="Young N.D."/>
            <person name="Scott J.B."/>
            <person name="Ades P.A."/>
            <person name="Gasser R.B."/>
            <person name="Taylor P.W.J."/>
        </authorList>
    </citation>
    <scope>NUCLEOTIDE SEQUENCE [LARGE SCALE GENOMIC DNA]</scope>
    <source>
        <strain evidence="11">BRIP57314</strain>
    </source>
</reference>
<evidence type="ECO:0000259" key="10">
    <source>
        <dbReference type="Pfam" id="PF21314"/>
    </source>
</evidence>
<feature type="transmembrane region" description="Helical" evidence="9">
    <location>
        <begin position="128"/>
        <end position="153"/>
    </location>
</feature>
<dbReference type="EC" id="2.7.10.1" evidence="1"/>
<evidence type="ECO:0000256" key="5">
    <source>
        <dbReference type="ARBA" id="ARBA00022777"/>
    </source>
</evidence>
<keyword evidence="9" id="KW-0472">Membrane</keyword>
<evidence type="ECO:0000256" key="7">
    <source>
        <dbReference type="ARBA" id="ARBA00023137"/>
    </source>
</evidence>
<dbReference type="CDD" id="cd12087">
    <property type="entry name" value="TM_EGFR-like"/>
    <property type="match status" value="1"/>
</dbReference>
<feature type="domain" description="Epidermal growth factor receptor-like transmembrane-juxtamembrane segment" evidence="10">
    <location>
        <begin position="131"/>
        <end position="159"/>
    </location>
</feature>
<evidence type="ECO:0000256" key="3">
    <source>
        <dbReference type="ARBA" id="ARBA00022679"/>
    </source>
</evidence>
<dbReference type="AlphaFoldDB" id="A0A4U6XLZ3"/>
<protein>
    <recommendedName>
        <fullName evidence="1">receptor protein-tyrosine kinase</fullName>
        <ecNumber evidence="1">2.7.10.1</ecNumber>
    </recommendedName>
</protein>
<evidence type="ECO:0000256" key="1">
    <source>
        <dbReference type="ARBA" id="ARBA00011902"/>
    </source>
</evidence>
<dbReference type="Gene3D" id="6.10.250.2930">
    <property type="match status" value="1"/>
</dbReference>
<feature type="region of interest" description="Disordered" evidence="8">
    <location>
        <begin position="165"/>
        <end position="203"/>
    </location>
</feature>
<dbReference type="GO" id="GO:0004714">
    <property type="term" value="F:transmembrane receptor protein tyrosine kinase activity"/>
    <property type="evidence" value="ECO:0007669"/>
    <property type="project" value="UniProtKB-EC"/>
</dbReference>
<keyword evidence="3" id="KW-0808">Transferase</keyword>
<feature type="compositionally biased region" description="Polar residues" evidence="8">
    <location>
        <begin position="186"/>
        <end position="201"/>
    </location>
</feature>
<evidence type="ECO:0000256" key="2">
    <source>
        <dbReference type="ARBA" id="ARBA00022553"/>
    </source>
</evidence>
<accession>A0A4U6XLZ3</accession>
<evidence type="ECO:0000313" key="12">
    <source>
        <dbReference type="Proteomes" id="UP000310108"/>
    </source>
</evidence>
<gene>
    <name evidence="11" type="ORF">CTA1_13124</name>
</gene>
<comment type="caution">
    <text evidence="11">The sequence shown here is derived from an EMBL/GenBank/DDBJ whole genome shotgun (WGS) entry which is preliminary data.</text>
</comment>
<keyword evidence="7" id="KW-0829">Tyrosine-protein kinase</keyword>
<proteinExistence type="predicted"/>
<dbReference type="EMBL" id="PJEX01000061">
    <property type="protein sequence ID" value="TKW56654.1"/>
    <property type="molecule type" value="Genomic_DNA"/>
</dbReference>
<evidence type="ECO:0000313" key="11">
    <source>
        <dbReference type="EMBL" id="TKW56654.1"/>
    </source>
</evidence>
<dbReference type="Pfam" id="PF21314">
    <property type="entry name" value="TM_ErbB1"/>
    <property type="match status" value="1"/>
</dbReference>
<keyword evidence="6" id="KW-0067">ATP-binding</keyword>
<evidence type="ECO:0000256" key="9">
    <source>
        <dbReference type="SAM" id="Phobius"/>
    </source>
</evidence>
<organism evidence="11 12">
    <name type="scientific">Colletotrichum tanaceti</name>
    <dbReference type="NCBI Taxonomy" id="1306861"/>
    <lineage>
        <taxon>Eukaryota</taxon>
        <taxon>Fungi</taxon>
        <taxon>Dikarya</taxon>
        <taxon>Ascomycota</taxon>
        <taxon>Pezizomycotina</taxon>
        <taxon>Sordariomycetes</taxon>
        <taxon>Hypocreomycetidae</taxon>
        <taxon>Glomerellales</taxon>
        <taxon>Glomerellaceae</taxon>
        <taxon>Colletotrichum</taxon>
        <taxon>Colletotrichum destructivum species complex</taxon>
    </lineage>
</organism>
<feature type="compositionally biased region" description="Low complexity" evidence="8">
    <location>
        <begin position="176"/>
        <end position="185"/>
    </location>
</feature>
<evidence type="ECO:0000256" key="4">
    <source>
        <dbReference type="ARBA" id="ARBA00022741"/>
    </source>
</evidence>
<dbReference type="GO" id="GO:0005524">
    <property type="term" value="F:ATP binding"/>
    <property type="evidence" value="ECO:0007669"/>
    <property type="project" value="UniProtKB-KW"/>
</dbReference>
<dbReference type="Proteomes" id="UP000310108">
    <property type="component" value="Unassembled WGS sequence"/>
</dbReference>
<name>A0A4U6XLZ3_9PEZI</name>
<keyword evidence="4" id="KW-0547">Nucleotide-binding</keyword>
<dbReference type="InterPro" id="IPR049328">
    <property type="entry name" value="TM_ErbB1"/>
</dbReference>
<keyword evidence="2" id="KW-0597">Phosphoprotein</keyword>
<evidence type="ECO:0000256" key="8">
    <source>
        <dbReference type="SAM" id="MobiDB-lite"/>
    </source>
</evidence>
<keyword evidence="12" id="KW-1185">Reference proteome</keyword>